<dbReference type="Pfam" id="PF00535">
    <property type="entry name" value="Glycos_transf_2"/>
    <property type="match status" value="1"/>
</dbReference>
<dbReference type="EMBL" id="LDSL01000096">
    <property type="protein sequence ID" value="KTT18962.1"/>
    <property type="molecule type" value="Genomic_DNA"/>
</dbReference>
<gene>
    <name evidence="4" type="ORF">NS331_15325</name>
</gene>
<accession>A0A147GRT1</accession>
<evidence type="ECO:0000313" key="5">
    <source>
        <dbReference type="Proteomes" id="UP000072741"/>
    </source>
</evidence>
<reference evidence="4 5" key="1">
    <citation type="journal article" date="2016" name="Front. Microbiol.">
        <title>Genomic Resource of Rice Seed Associated Bacteria.</title>
        <authorList>
            <person name="Midha S."/>
            <person name="Bansal K."/>
            <person name="Sharma S."/>
            <person name="Kumar N."/>
            <person name="Patil P.P."/>
            <person name="Chaudhry V."/>
            <person name="Patil P.B."/>
        </authorList>
    </citation>
    <scope>NUCLEOTIDE SEQUENCE [LARGE SCALE GENOMIC DNA]</scope>
    <source>
        <strain evidence="4 5">NS331</strain>
    </source>
</reference>
<dbReference type="PANTHER" id="PTHR43630">
    <property type="entry name" value="POLY-BETA-1,6-N-ACETYL-D-GLUCOSAMINE SYNTHASE"/>
    <property type="match status" value="1"/>
</dbReference>
<dbReference type="InterPro" id="IPR001173">
    <property type="entry name" value="Glyco_trans_2-like"/>
</dbReference>
<keyword evidence="2" id="KW-0863">Zinc-finger</keyword>
<keyword evidence="2" id="KW-0862">Zinc</keyword>
<dbReference type="InterPro" id="IPR029044">
    <property type="entry name" value="Nucleotide-diphossugar_trans"/>
</dbReference>
<sequence>MTRKTALVMIVRNEAARLARCLDSAAPWVDAMVVLDTGSTDGTPALAEAHGAQVGHFAWIDDFAAARNAALALSDADWNLVLDADERLVDGFEQVAALRDAMDDALGLVRIDSVYDNAGHEAVSSAWVPRLLPRGVRYEGRVHEQPIGPPALPRRRLPIVLDHDGYLPERLAEKRGRNGALLRLALQDHPDDAYLHYQWGKEQEVVLRDHAGAAAAYERALARMDPSLAWRHDVVVRLLFCLKCAKRFEDALALAQHEMPHWRHSPDFSFAVGDLLLDWAVAEPARAPALLPAIEQSWLRCLEIGEQPELEGAVHGRGSFLAAHNLHAFHLSLGDEAKAAAFAALRTAQGSRQSGASHGIEGTAGGTEEI</sequence>
<evidence type="ECO:0000256" key="1">
    <source>
        <dbReference type="ARBA" id="ARBA00038494"/>
    </source>
</evidence>
<name>A0A147GRT1_9BURK</name>
<dbReference type="PROSITE" id="PS50157">
    <property type="entry name" value="ZINC_FINGER_C2H2_2"/>
    <property type="match status" value="1"/>
</dbReference>
<dbReference type="OrthoDB" id="9815923at2"/>
<feature type="domain" description="C2H2-type" evidence="3">
    <location>
        <begin position="239"/>
        <end position="266"/>
    </location>
</feature>
<dbReference type="GO" id="GO:0008270">
    <property type="term" value="F:zinc ion binding"/>
    <property type="evidence" value="ECO:0007669"/>
    <property type="project" value="UniProtKB-KW"/>
</dbReference>
<dbReference type="SUPFAM" id="SSF53448">
    <property type="entry name" value="Nucleotide-diphospho-sugar transferases"/>
    <property type="match status" value="1"/>
</dbReference>
<proteinExistence type="inferred from homology"/>
<protein>
    <recommendedName>
        <fullName evidence="3">C2H2-type domain-containing protein</fullName>
    </recommendedName>
</protein>
<evidence type="ECO:0000313" key="4">
    <source>
        <dbReference type="EMBL" id="KTT18962.1"/>
    </source>
</evidence>
<dbReference type="RefSeq" id="WP_058642829.1">
    <property type="nucleotide sequence ID" value="NZ_LDSL01000096.1"/>
</dbReference>
<evidence type="ECO:0000256" key="2">
    <source>
        <dbReference type="PROSITE-ProRule" id="PRU00042"/>
    </source>
</evidence>
<dbReference type="PATRIC" id="fig|433924.3.peg.5242"/>
<comment type="similarity">
    <text evidence="1">Belongs to the glycosyltransferase 2 family. WaaE/KdtX subfamily.</text>
</comment>
<dbReference type="AlphaFoldDB" id="A0A147GRT1"/>
<dbReference type="Proteomes" id="UP000072741">
    <property type="component" value="Unassembled WGS sequence"/>
</dbReference>
<dbReference type="CDD" id="cd02511">
    <property type="entry name" value="Beta4Glucosyltransferase"/>
    <property type="match status" value="1"/>
</dbReference>
<keyword evidence="5" id="KW-1185">Reference proteome</keyword>
<evidence type="ECO:0000259" key="3">
    <source>
        <dbReference type="PROSITE" id="PS50157"/>
    </source>
</evidence>
<dbReference type="Gene3D" id="3.90.550.10">
    <property type="entry name" value="Spore Coat Polysaccharide Biosynthesis Protein SpsA, Chain A"/>
    <property type="match status" value="1"/>
</dbReference>
<dbReference type="InterPro" id="IPR013087">
    <property type="entry name" value="Znf_C2H2_type"/>
</dbReference>
<organism evidence="4 5">
    <name type="scientific">Pseudacidovorax intermedius</name>
    <dbReference type="NCBI Taxonomy" id="433924"/>
    <lineage>
        <taxon>Bacteria</taxon>
        <taxon>Pseudomonadati</taxon>
        <taxon>Pseudomonadota</taxon>
        <taxon>Betaproteobacteria</taxon>
        <taxon>Burkholderiales</taxon>
        <taxon>Comamonadaceae</taxon>
        <taxon>Pseudacidovorax</taxon>
    </lineage>
</organism>
<dbReference type="PANTHER" id="PTHR43630:SF2">
    <property type="entry name" value="GLYCOSYLTRANSFERASE"/>
    <property type="match status" value="1"/>
</dbReference>
<keyword evidence="2" id="KW-0479">Metal-binding</keyword>
<comment type="caution">
    <text evidence="4">The sequence shown here is derived from an EMBL/GenBank/DDBJ whole genome shotgun (WGS) entry which is preliminary data.</text>
</comment>
<dbReference type="PROSITE" id="PS00028">
    <property type="entry name" value="ZINC_FINGER_C2H2_1"/>
    <property type="match status" value="1"/>
</dbReference>